<reference evidence="1 2" key="1">
    <citation type="submission" date="2016-10" db="EMBL/GenBank/DDBJ databases">
        <authorList>
            <person name="de Groot N.N."/>
        </authorList>
    </citation>
    <scope>NUCLEOTIDE SEQUENCE [LARGE SCALE GENOMIC DNA]</scope>
    <source>
        <strain evidence="1 2">AB35.6</strain>
    </source>
</reference>
<dbReference type="EMBL" id="FNSD01000001">
    <property type="protein sequence ID" value="SEB52176.1"/>
    <property type="molecule type" value="Genomic_DNA"/>
</dbReference>
<dbReference type="AlphaFoldDB" id="A0A1H4K1K6"/>
<protein>
    <submittedName>
        <fullName evidence="1">Uncharacterized protein</fullName>
    </submittedName>
</protein>
<organism evidence="1 2">
    <name type="scientific">Terriglobus roseus</name>
    <dbReference type="NCBI Taxonomy" id="392734"/>
    <lineage>
        <taxon>Bacteria</taxon>
        <taxon>Pseudomonadati</taxon>
        <taxon>Acidobacteriota</taxon>
        <taxon>Terriglobia</taxon>
        <taxon>Terriglobales</taxon>
        <taxon>Acidobacteriaceae</taxon>
        <taxon>Terriglobus</taxon>
    </lineage>
</organism>
<gene>
    <name evidence="1" type="ORF">SAMN05443244_0941</name>
</gene>
<name>A0A1H4K1K6_9BACT</name>
<proteinExistence type="predicted"/>
<sequence>MKNHLLSIFPVHGEDIYARVSCTTLVEITFKCAKPFTLNSPTCLRKRLRAFLTEDATDDILILIEAGEIVHRLISDKDARSLGFLPVLQ</sequence>
<dbReference type="RefSeq" id="WP_074652566.1">
    <property type="nucleotide sequence ID" value="NZ_FNSD01000001.1"/>
</dbReference>
<evidence type="ECO:0000313" key="2">
    <source>
        <dbReference type="Proteomes" id="UP000182409"/>
    </source>
</evidence>
<accession>A0A1H4K1K6</accession>
<dbReference type="Proteomes" id="UP000182409">
    <property type="component" value="Unassembled WGS sequence"/>
</dbReference>
<evidence type="ECO:0000313" key="1">
    <source>
        <dbReference type="EMBL" id="SEB52176.1"/>
    </source>
</evidence>